<sequence>MARKRFCIVNNWNLNHWFRSGRYRHEEYVKDGQQEKIRAILSNRFDHNSTLYMNK</sequence>
<name>A0ABP1WQS7_9VIBR</name>
<protein>
    <submittedName>
        <fullName evidence="1">Uncharacterized protein</fullName>
    </submittedName>
</protein>
<dbReference type="Proteomes" id="UP000049077">
    <property type="component" value="Unassembled WGS sequence"/>
</dbReference>
<organism evidence="1 2">
    <name type="scientific">Vibrio crassostreae</name>
    <dbReference type="NCBI Taxonomy" id="246167"/>
    <lineage>
        <taxon>Bacteria</taxon>
        <taxon>Pseudomonadati</taxon>
        <taxon>Pseudomonadota</taxon>
        <taxon>Gammaproteobacteria</taxon>
        <taxon>Vibrionales</taxon>
        <taxon>Vibrionaceae</taxon>
        <taxon>Vibrio</taxon>
    </lineage>
</organism>
<evidence type="ECO:0000313" key="1">
    <source>
        <dbReference type="EMBL" id="CDS97753.1"/>
    </source>
</evidence>
<reference evidence="1 2" key="1">
    <citation type="submission" date="2014-06" db="EMBL/GenBank/DDBJ databases">
        <authorList>
            <person name="Le Roux F."/>
        </authorList>
    </citation>
    <scope>NUCLEOTIDE SEQUENCE [LARGE SCALE GENOMIC DNA]</scope>
    <source>
        <strain evidence="1 2">J5-4</strain>
    </source>
</reference>
<evidence type="ECO:0000313" key="2">
    <source>
        <dbReference type="Proteomes" id="UP000049077"/>
    </source>
</evidence>
<dbReference type="EMBL" id="CCJX01000031">
    <property type="protein sequence ID" value="CDS97753.1"/>
    <property type="molecule type" value="Genomic_DNA"/>
</dbReference>
<keyword evidence="2" id="KW-1185">Reference proteome</keyword>
<gene>
    <name evidence="1" type="ORF">VCR4J5_1260096</name>
</gene>
<proteinExistence type="predicted"/>
<comment type="caution">
    <text evidence="1">The sequence shown here is derived from an EMBL/GenBank/DDBJ whole genome shotgun (WGS) entry which is preliminary data.</text>
</comment>
<accession>A0ABP1WQS7</accession>